<dbReference type="InterPro" id="IPR009097">
    <property type="entry name" value="Cyclic_Pdiesterase"/>
</dbReference>
<gene>
    <name evidence="4" type="ordered locus">Daud_0488</name>
</gene>
<dbReference type="NCBIfam" id="TIGR02258">
    <property type="entry name" value="2_5_ligase"/>
    <property type="match status" value="1"/>
</dbReference>
<evidence type="ECO:0000256" key="1">
    <source>
        <dbReference type="ARBA" id="ARBA00022801"/>
    </source>
</evidence>
<feature type="active site" description="Proton acceptor" evidence="2">
    <location>
        <position position="127"/>
    </location>
</feature>
<dbReference type="PANTHER" id="PTHR35561">
    <property type="entry name" value="RNA 2',3'-CYCLIC PHOSPHODIESTERASE"/>
    <property type="match status" value="1"/>
</dbReference>
<reference evidence="4 5" key="2">
    <citation type="journal article" date="2008" name="Science">
        <title>Environmental genomics reveals a single-species ecosystem deep within Earth.</title>
        <authorList>
            <person name="Chivian D."/>
            <person name="Brodie E.L."/>
            <person name="Alm E.J."/>
            <person name="Culley D.E."/>
            <person name="Dehal P.S."/>
            <person name="Desantis T.Z."/>
            <person name="Gihring T.M."/>
            <person name="Lapidus A."/>
            <person name="Lin L.H."/>
            <person name="Lowry S.R."/>
            <person name="Moser D.P."/>
            <person name="Richardson P.M."/>
            <person name="Southam G."/>
            <person name="Wanger G."/>
            <person name="Pratt L.M."/>
            <person name="Andersen G.L."/>
            <person name="Hazen T.C."/>
            <person name="Brockman F.J."/>
            <person name="Arkin A.P."/>
            <person name="Onstott T.C."/>
        </authorList>
    </citation>
    <scope>NUCLEOTIDE SEQUENCE [LARGE SCALE GENOMIC DNA]</scope>
    <source>
        <strain evidence="4 5">MP104C</strain>
    </source>
</reference>
<dbReference type="eggNOG" id="COG1514">
    <property type="taxonomic scope" value="Bacteria"/>
</dbReference>
<dbReference type="InterPro" id="IPR004175">
    <property type="entry name" value="RNA_CPDase"/>
</dbReference>
<dbReference type="RefSeq" id="WP_012301623.1">
    <property type="nucleotide sequence ID" value="NC_010424.1"/>
</dbReference>
<comment type="similarity">
    <text evidence="2">Belongs to the 2H phosphoesterase superfamily. ThpR family.</text>
</comment>
<protein>
    <recommendedName>
        <fullName evidence="2">RNA 2',3'-cyclic phosphodiesterase</fullName>
        <shortName evidence="2">RNA 2',3'-CPDase</shortName>
        <ecNumber evidence="2">3.1.4.58</ecNumber>
    </recommendedName>
</protein>
<evidence type="ECO:0000313" key="5">
    <source>
        <dbReference type="Proteomes" id="UP000008544"/>
    </source>
</evidence>
<accession>B1I1T7</accession>
<evidence type="ECO:0000256" key="2">
    <source>
        <dbReference type="HAMAP-Rule" id="MF_01940"/>
    </source>
</evidence>
<dbReference type="AlphaFoldDB" id="B1I1T7"/>
<dbReference type="GO" id="GO:0016874">
    <property type="term" value="F:ligase activity"/>
    <property type="evidence" value="ECO:0007669"/>
    <property type="project" value="UniProtKB-KW"/>
</dbReference>
<dbReference type="PANTHER" id="PTHR35561:SF1">
    <property type="entry name" value="RNA 2',3'-CYCLIC PHOSPHODIESTERASE"/>
    <property type="match status" value="1"/>
</dbReference>
<feature type="domain" description="Phosphoesterase HXTX" evidence="3">
    <location>
        <begin position="100"/>
        <end position="178"/>
    </location>
</feature>
<dbReference type="SUPFAM" id="SSF55144">
    <property type="entry name" value="LigT-like"/>
    <property type="match status" value="1"/>
</dbReference>
<dbReference type="Pfam" id="PF02834">
    <property type="entry name" value="LigT_PEase"/>
    <property type="match status" value="2"/>
</dbReference>
<dbReference type="InterPro" id="IPR014051">
    <property type="entry name" value="Phosphoesterase_HXTX"/>
</dbReference>
<keyword evidence="5" id="KW-1185">Reference proteome</keyword>
<dbReference type="EC" id="3.1.4.58" evidence="2"/>
<dbReference type="EMBL" id="CP000860">
    <property type="protein sequence ID" value="ACA59034.1"/>
    <property type="molecule type" value="Genomic_DNA"/>
</dbReference>
<comment type="catalytic activity">
    <reaction evidence="2">
        <text>a 3'-end 2',3'-cyclophospho-ribonucleotide-RNA + H2O = a 3'-end 2'-phospho-ribonucleotide-RNA + H(+)</text>
        <dbReference type="Rhea" id="RHEA:11828"/>
        <dbReference type="Rhea" id="RHEA-COMP:10464"/>
        <dbReference type="Rhea" id="RHEA-COMP:17353"/>
        <dbReference type="ChEBI" id="CHEBI:15377"/>
        <dbReference type="ChEBI" id="CHEBI:15378"/>
        <dbReference type="ChEBI" id="CHEBI:83064"/>
        <dbReference type="ChEBI" id="CHEBI:173113"/>
        <dbReference type="EC" id="3.1.4.58"/>
    </reaction>
</comment>
<dbReference type="STRING" id="477974.Daud_0488"/>
<dbReference type="GO" id="GO:0008664">
    <property type="term" value="F:RNA 2',3'-cyclic 3'-phosphodiesterase activity"/>
    <property type="evidence" value="ECO:0007669"/>
    <property type="project" value="UniProtKB-EC"/>
</dbReference>
<proteinExistence type="inferred from homology"/>
<dbReference type="Proteomes" id="UP000008544">
    <property type="component" value="Chromosome"/>
</dbReference>
<dbReference type="HAMAP" id="MF_01940">
    <property type="entry name" value="RNA_CPDase"/>
    <property type="match status" value="1"/>
</dbReference>
<dbReference type="Gene3D" id="3.90.1140.10">
    <property type="entry name" value="Cyclic phosphodiesterase"/>
    <property type="match status" value="1"/>
</dbReference>
<comment type="function">
    <text evidence="2">Hydrolyzes RNA 2',3'-cyclic phosphodiester to an RNA 2'-phosphomonoester.</text>
</comment>
<feature type="domain" description="Phosphoesterase HXTX" evidence="3">
    <location>
        <begin position="12"/>
        <end position="92"/>
    </location>
</feature>
<feature type="active site" description="Proton donor" evidence="2">
    <location>
        <position position="43"/>
    </location>
</feature>
<dbReference type="KEGG" id="dau:Daud_0488"/>
<dbReference type="OrthoDB" id="9789350at2"/>
<sequence length="195" mass="21087">MSELRLFWAVNLPGGLKAELGRLQAELQNLPVDLKWVEQENLHLTVKFLGEVDSSRVSALTRAVSGSVSGLVPFSLELTGWGTFGRPPRVLWIGVGGAVEKLQELWVRVDRALAPLGFPAEKSFSPHLTLGRLRSARNVAALRERAGALAADRGSWGGFTVDRVDLMQSTLTRQGPVYRVVSTAALSGGSGRKTD</sequence>
<keyword evidence="4" id="KW-0436">Ligase</keyword>
<dbReference type="HOGENOM" id="CLU_081251_3_2_9"/>
<name>B1I1T7_DESAP</name>
<feature type="short sequence motif" description="HXTX 1" evidence="2">
    <location>
        <begin position="43"/>
        <end position="46"/>
    </location>
</feature>
<evidence type="ECO:0000259" key="3">
    <source>
        <dbReference type="Pfam" id="PF02834"/>
    </source>
</evidence>
<keyword evidence="1 2" id="KW-0378">Hydrolase</keyword>
<dbReference type="GO" id="GO:0004113">
    <property type="term" value="F:2',3'-cyclic-nucleotide 3'-phosphodiesterase activity"/>
    <property type="evidence" value="ECO:0007669"/>
    <property type="project" value="InterPro"/>
</dbReference>
<evidence type="ECO:0000313" key="4">
    <source>
        <dbReference type="EMBL" id="ACA59034.1"/>
    </source>
</evidence>
<feature type="short sequence motif" description="HXTX 2" evidence="2">
    <location>
        <begin position="127"/>
        <end position="130"/>
    </location>
</feature>
<reference evidence="5" key="1">
    <citation type="submission" date="2007-10" db="EMBL/GenBank/DDBJ databases">
        <title>Complete sequence of chromosome of Desulforudis audaxviator MP104C.</title>
        <authorList>
            <person name="Copeland A."/>
            <person name="Lucas S."/>
            <person name="Lapidus A."/>
            <person name="Barry K."/>
            <person name="Glavina del Rio T."/>
            <person name="Dalin E."/>
            <person name="Tice H."/>
            <person name="Bruce D."/>
            <person name="Pitluck S."/>
            <person name="Lowry S.R."/>
            <person name="Larimer F."/>
            <person name="Land M.L."/>
            <person name="Hauser L."/>
            <person name="Kyrpides N."/>
            <person name="Ivanova N.N."/>
            <person name="Richardson P."/>
        </authorList>
    </citation>
    <scope>NUCLEOTIDE SEQUENCE [LARGE SCALE GENOMIC DNA]</scope>
    <source>
        <strain evidence="5">MP104C</strain>
    </source>
</reference>
<organism evidence="4 5">
    <name type="scientific">Desulforudis audaxviator (strain MP104C)</name>
    <dbReference type="NCBI Taxonomy" id="477974"/>
    <lineage>
        <taxon>Bacteria</taxon>
        <taxon>Bacillati</taxon>
        <taxon>Bacillota</taxon>
        <taxon>Clostridia</taxon>
        <taxon>Thermoanaerobacterales</taxon>
        <taxon>Candidatus Desulforudaceae</taxon>
        <taxon>Candidatus Desulforudis</taxon>
    </lineage>
</organism>